<gene>
    <name evidence="1" type="ORF">L2102_19050</name>
</gene>
<proteinExistence type="predicted"/>
<dbReference type="AlphaFoldDB" id="A0AAJ1N7G1"/>
<reference evidence="1" key="1">
    <citation type="submission" date="2022-01" db="EMBL/GenBank/DDBJ databases">
        <title>Genetic Characterization of Carbapenem-resistant Citrobacter spp. from China: a multicenter study.</title>
        <authorList>
            <person name="Ye L."/>
        </authorList>
    </citation>
    <scope>NUCLEOTIDE SEQUENCE</scope>
    <source>
        <strain evidence="1">IR5464</strain>
    </source>
</reference>
<evidence type="ECO:0000313" key="1">
    <source>
        <dbReference type="EMBL" id="MDE9625414.1"/>
    </source>
</evidence>
<dbReference type="RefSeq" id="WP_275370144.1">
    <property type="nucleotide sequence ID" value="NZ_JAKIHV010000015.1"/>
</dbReference>
<dbReference type="Proteomes" id="UP001147046">
    <property type="component" value="Unassembled WGS sequence"/>
</dbReference>
<organism evidence="1 2">
    <name type="scientific">Citrobacter portucalensis</name>
    <dbReference type="NCBI Taxonomy" id="1639133"/>
    <lineage>
        <taxon>Bacteria</taxon>
        <taxon>Pseudomonadati</taxon>
        <taxon>Pseudomonadota</taxon>
        <taxon>Gammaproteobacteria</taxon>
        <taxon>Enterobacterales</taxon>
        <taxon>Enterobacteriaceae</taxon>
        <taxon>Citrobacter</taxon>
        <taxon>Citrobacter freundii complex</taxon>
    </lineage>
</organism>
<protein>
    <submittedName>
        <fullName evidence="1">Uncharacterized protein</fullName>
    </submittedName>
</protein>
<sequence length="121" mass="12905">MALVKILAANLFAGANFQKLEVGKTYDVDDAIAEKWITDGKAEESKEKGVKLHFEVSPPSAPLTTETSTLQAQLDDALLQIQQLQQAAAEKDVAHADALTAETKRADDAVAALAEATKKAK</sequence>
<dbReference type="EMBL" id="JAKIHV010000015">
    <property type="protein sequence ID" value="MDE9625414.1"/>
    <property type="molecule type" value="Genomic_DNA"/>
</dbReference>
<accession>A0AAJ1N7G1</accession>
<comment type="caution">
    <text evidence="1">The sequence shown here is derived from an EMBL/GenBank/DDBJ whole genome shotgun (WGS) entry which is preliminary data.</text>
</comment>
<name>A0AAJ1N7G1_9ENTR</name>
<evidence type="ECO:0000313" key="2">
    <source>
        <dbReference type="Proteomes" id="UP001147046"/>
    </source>
</evidence>